<dbReference type="Gene3D" id="3.30.429.10">
    <property type="entry name" value="Macrophage Migration Inhibitory Factor"/>
    <property type="match status" value="1"/>
</dbReference>
<reference evidence="2" key="1">
    <citation type="journal article" date="2020" name="Stud. Mycol.">
        <title>101 Dothideomycetes genomes: a test case for predicting lifestyles and emergence of pathogens.</title>
        <authorList>
            <person name="Haridas S."/>
            <person name="Albert R."/>
            <person name="Binder M."/>
            <person name="Bloem J."/>
            <person name="Labutti K."/>
            <person name="Salamov A."/>
            <person name="Andreopoulos B."/>
            <person name="Baker S."/>
            <person name="Barry K."/>
            <person name="Bills G."/>
            <person name="Bluhm B."/>
            <person name="Cannon C."/>
            <person name="Castanera R."/>
            <person name="Culley D."/>
            <person name="Daum C."/>
            <person name="Ezra D."/>
            <person name="Gonzalez J."/>
            <person name="Henrissat B."/>
            <person name="Kuo A."/>
            <person name="Liang C."/>
            <person name="Lipzen A."/>
            <person name="Lutzoni F."/>
            <person name="Magnuson J."/>
            <person name="Mondo S."/>
            <person name="Nolan M."/>
            <person name="Ohm R."/>
            <person name="Pangilinan J."/>
            <person name="Park H.-J."/>
            <person name="Ramirez L."/>
            <person name="Alfaro M."/>
            <person name="Sun H."/>
            <person name="Tritt A."/>
            <person name="Yoshinaga Y."/>
            <person name="Zwiers L.-H."/>
            <person name="Turgeon B."/>
            <person name="Goodwin S."/>
            <person name="Spatafora J."/>
            <person name="Crous P."/>
            <person name="Grigoriev I."/>
        </authorList>
    </citation>
    <scope>NUCLEOTIDE SEQUENCE</scope>
    <source>
        <strain evidence="2">CBS 119687</strain>
    </source>
</reference>
<gene>
    <name evidence="2" type="ORF">P153DRAFT_366848</name>
</gene>
<dbReference type="RefSeq" id="XP_033523844.1">
    <property type="nucleotide sequence ID" value="XM_033668133.1"/>
</dbReference>
<proteinExistence type="predicted"/>
<dbReference type="EMBL" id="ML977506">
    <property type="protein sequence ID" value="KAF2129455.1"/>
    <property type="molecule type" value="Genomic_DNA"/>
</dbReference>
<evidence type="ECO:0000256" key="1">
    <source>
        <dbReference type="SAM" id="MobiDB-lite"/>
    </source>
</evidence>
<name>A0A6A6AEC6_9PLEO</name>
<keyword evidence="3" id="KW-1185">Reference proteome</keyword>
<dbReference type="InterPro" id="IPR014347">
    <property type="entry name" value="Tautomerase/MIF_sf"/>
</dbReference>
<evidence type="ECO:0000313" key="2">
    <source>
        <dbReference type="EMBL" id="KAF2129455.1"/>
    </source>
</evidence>
<accession>A0A6A6AEC6</accession>
<feature type="region of interest" description="Disordered" evidence="1">
    <location>
        <begin position="114"/>
        <end position="137"/>
    </location>
</feature>
<dbReference type="GeneID" id="54408565"/>
<dbReference type="OrthoDB" id="9981319at2759"/>
<protein>
    <recommendedName>
        <fullName evidence="4">Tautomerase cis-CaaD-like domain-containing protein</fullName>
    </recommendedName>
</protein>
<organism evidence="2 3">
    <name type="scientific">Dothidotthia symphoricarpi CBS 119687</name>
    <dbReference type="NCBI Taxonomy" id="1392245"/>
    <lineage>
        <taxon>Eukaryota</taxon>
        <taxon>Fungi</taxon>
        <taxon>Dikarya</taxon>
        <taxon>Ascomycota</taxon>
        <taxon>Pezizomycotina</taxon>
        <taxon>Dothideomycetes</taxon>
        <taxon>Pleosporomycetidae</taxon>
        <taxon>Pleosporales</taxon>
        <taxon>Dothidotthiaceae</taxon>
        <taxon>Dothidotthia</taxon>
    </lineage>
</organism>
<evidence type="ECO:0008006" key="4">
    <source>
        <dbReference type="Google" id="ProtNLM"/>
    </source>
</evidence>
<evidence type="ECO:0000313" key="3">
    <source>
        <dbReference type="Proteomes" id="UP000799771"/>
    </source>
</evidence>
<dbReference type="AlphaFoldDB" id="A0A6A6AEC6"/>
<dbReference type="Proteomes" id="UP000799771">
    <property type="component" value="Unassembled WGS sequence"/>
</dbReference>
<sequence>MPHYEVHHTCPLTLAQIDALASALTDLHCLLFSAPSIFVNVTFHRTQHIHKDNNGIFHTTGDTQHIRVGGRNVMTNYIIGHVRPRGPENRHKLDTLVQEIMRIWNEEARPLLEESSSRREIEEANEDKKRVAHGSKERLGRLDDERALHNVFIMEDIVAGAEQGFTLPLAGQDAKWIEENLAEFEQRAAAGDESMKALVSEIKDKRSKEAAGKSKL</sequence>